<accession>A0ABT8SEC3</accession>
<keyword evidence="2" id="KW-1185">Reference proteome</keyword>
<dbReference type="Proteomes" id="UP001169027">
    <property type="component" value="Unassembled WGS sequence"/>
</dbReference>
<organism evidence="1 2">
    <name type="scientific">Variovorax ginsengisoli</name>
    <dbReference type="NCBI Taxonomy" id="363844"/>
    <lineage>
        <taxon>Bacteria</taxon>
        <taxon>Pseudomonadati</taxon>
        <taxon>Pseudomonadota</taxon>
        <taxon>Betaproteobacteria</taxon>
        <taxon>Burkholderiales</taxon>
        <taxon>Comamonadaceae</taxon>
        <taxon>Variovorax</taxon>
    </lineage>
</organism>
<name>A0ABT8SEC3_9BURK</name>
<evidence type="ECO:0000313" key="2">
    <source>
        <dbReference type="Proteomes" id="UP001169027"/>
    </source>
</evidence>
<proteinExistence type="predicted"/>
<evidence type="ECO:0000313" key="1">
    <source>
        <dbReference type="EMBL" id="MDO1537280.1"/>
    </source>
</evidence>
<protein>
    <submittedName>
        <fullName evidence="1">Uncharacterized protein</fullName>
    </submittedName>
</protein>
<dbReference type="EMBL" id="JAUKVY010000038">
    <property type="protein sequence ID" value="MDO1537280.1"/>
    <property type="molecule type" value="Genomic_DNA"/>
</dbReference>
<sequence>MLHELTLEDEDARRTHRELERLIKKRTARINRIGSLLVVYNLRPNVVIGGRDWAAWWTRHGARVPQMLRAGIEREWARLALVRQQVKALEAE</sequence>
<gene>
    <name evidence="1" type="ORF">Q2T77_33960</name>
</gene>
<comment type="caution">
    <text evidence="1">The sequence shown here is derived from an EMBL/GenBank/DDBJ whole genome shotgun (WGS) entry which is preliminary data.</text>
</comment>
<reference evidence="1" key="1">
    <citation type="submission" date="2023-06" db="EMBL/GenBank/DDBJ databases">
        <authorList>
            <person name="Jiang Y."/>
            <person name="Liu Q."/>
        </authorList>
    </citation>
    <scope>NUCLEOTIDE SEQUENCE</scope>
    <source>
        <strain evidence="1">CGMCC 1.12090</strain>
    </source>
</reference>